<evidence type="ECO:0000256" key="18">
    <source>
        <dbReference type="ARBA" id="ARBA00032181"/>
    </source>
</evidence>
<dbReference type="OrthoDB" id="6479716at2759"/>
<evidence type="ECO:0000256" key="8">
    <source>
        <dbReference type="ARBA" id="ARBA00022692"/>
    </source>
</evidence>
<keyword evidence="10" id="KW-0735">Signal-anchor</keyword>
<evidence type="ECO:0000256" key="21">
    <source>
        <dbReference type="SAM" id="MobiDB-lite"/>
    </source>
</evidence>
<evidence type="ECO:0000256" key="19">
    <source>
        <dbReference type="ARBA" id="ARBA00033291"/>
    </source>
</evidence>
<keyword evidence="12" id="KW-0333">Golgi apparatus</keyword>
<accession>B0XKP5</accession>
<dbReference type="GO" id="GO:0015020">
    <property type="term" value="F:glucuronosyltransferase activity"/>
    <property type="evidence" value="ECO:0007669"/>
    <property type="project" value="InterPro"/>
</dbReference>
<proteinExistence type="inferred from homology"/>
<evidence type="ECO:0000256" key="11">
    <source>
        <dbReference type="ARBA" id="ARBA00022989"/>
    </source>
</evidence>
<dbReference type="KEGG" id="cqu:CpipJ_CPIJ019878"/>
<evidence type="ECO:0000256" key="17">
    <source>
        <dbReference type="ARBA" id="ARBA00032175"/>
    </source>
</evidence>
<dbReference type="eggNOG" id="KOG3765">
    <property type="taxonomic scope" value="Eukaryota"/>
</dbReference>
<dbReference type="EnsemblMetazoa" id="CPIJ019878-RA">
    <property type="protein sequence ID" value="CPIJ019878-PA"/>
    <property type="gene ID" value="CPIJ019878"/>
</dbReference>
<dbReference type="PANTHER" id="PTHR46420">
    <property type="entry name" value="BETA-1,4-GLUCURONYLTRANSFERASE 1"/>
    <property type="match status" value="1"/>
</dbReference>
<dbReference type="Proteomes" id="UP000002320">
    <property type="component" value="Unassembled WGS sequence"/>
</dbReference>
<feature type="region of interest" description="Disordered" evidence="21">
    <location>
        <begin position="139"/>
        <end position="168"/>
    </location>
</feature>
<evidence type="ECO:0000256" key="5">
    <source>
        <dbReference type="ARBA" id="ARBA00017962"/>
    </source>
</evidence>
<evidence type="ECO:0000256" key="7">
    <source>
        <dbReference type="ARBA" id="ARBA00022679"/>
    </source>
</evidence>
<dbReference type="InParanoid" id="B0XKP5"/>
<dbReference type="GO" id="GO:0035269">
    <property type="term" value="P:protein O-linked glycosylation via mannose"/>
    <property type="evidence" value="ECO:0007669"/>
    <property type="project" value="TreeGrafter"/>
</dbReference>
<dbReference type="HOGENOM" id="CLU_922146_0_0_1"/>
<evidence type="ECO:0000256" key="9">
    <source>
        <dbReference type="ARBA" id="ARBA00022723"/>
    </source>
</evidence>
<dbReference type="InterPro" id="IPR043189">
    <property type="entry name" value="B4GAT1"/>
</dbReference>
<keyword evidence="6" id="KW-0328">Glycosyltransferase</keyword>
<comment type="catalytic activity">
    <reaction evidence="20">
        <text>3-O-[beta-D-Xyl-(1-&gt;4)-Rib-ol-P-Rib-ol-P-3-beta-D-GalNAc-(1-&gt;3)-beta-D-GlcNAc-(1-&gt;4)-(O-6-P-alpha-D-Man)]-Thr-[protein] + UDP-alpha-D-glucuronate = 3-O-[beta-D-GlcA-(1-&gt;3)-beta-D-Xyl-(1-&gt;4)-Rib-ol-P-Rib-ol-P-3-beta-D-GalNAc-(1-&gt;3)-beta-D-GlcNAc-(1-&gt;4)-(O-6-P-alpha-D-Man)]-Thr-[protein] + UDP + H(+)</text>
        <dbReference type="Rhea" id="RHEA:46860"/>
        <dbReference type="Rhea" id="RHEA-COMP:15023"/>
        <dbReference type="Rhea" id="RHEA-COMP:17482"/>
        <dbReference type="ChEBI" id="CHEBI:15378"/>
        <dbReference type="ChEBI" id="CHEBI:58052"/>
        <dbReference type="ChEBI" id="CHEBI:58223"/>
        <dbReference type="ChEBI" id="CHEBI:142405"/>
        <dbReference type="ChEBI" id="CHEBI:177336"/>
    </reaction>
</comment>
<evidence type="ECO:0000256" key="15">
    <source>
        <dbReference type="ARBA" id="ARBA00023211"/>
    </source>
</evidence>
<protein>
    <recommendedName>
        <fullName evidence="5">Beta-1,4-glucuronyltransferase 1</fullName>
    </recommendedName>
    <alternativeName>
        <fullName evidence="16">I-beta-1,3-N-acetylglucosaminyltransferase</fullName>
    </alternativeName>
    <alternativeName>
        <fullName evidence="19">N-acetyllactosaminide beta-1,3-N-acetylglucosaminyltransferase</fullName>
    </alternativeName>
    <alternativeName>
        <fullName evidence="17">Poly-N-acetyllactosamine extension enzyme</fullName>
    </alternativeName>
    <alternativeName>
        <fullName evidence="18">UDP-GlcNAc:betaGal beta-1,3-N-acetylglucosaminyltransferase 1</fullName>
    </alternativeName>
</protein>
<organism>
    <name type="scientific">Culex quinquefasciatus</name>
    <name type="common">Southern house mosquito</name>
    <name type="synonym">Culex pungens</name>
    <dbReference type="NCBI Taxonomy" id="7176"/>
    <lineage>
        <taxon>Eukaryota</taxon>
        <taxon>Metazoa</taxon>
        <taxon>Ecdysozoa</taxon>
        <taxon>Arthropoda</taxon>
        <taxon>Hexapoda</taxon>
        <taxon>Insecta</taxon>
        <taxon>Pterygota</taxon>
        <taxon>Neoptera</taxon>
        <taxon>Endopterygota</taxon>
        <taxon>Diptera</taxon>
        <taxon>Nematocera</taxon>
        <taxon>Culicoidea</taxon>
        <taxon>Culicidae</taxon>
        <taxon>Culicinae</taxon>
        <taxon>Culicini</taxon>
        <taxon>Culex</taxon>
        <taxon>Culex</taxon>
    </lineage>
</organism>
<evidence type="ECO:0000256" key="16">
    <source>
        <dbReference type="ARBA" id="ARBA00030723"/>
    </source>
</evidence>
<feature type="region of interest" description="Disordered" evidence="21">
    <location>
        <begin position="1"/>
        <end position="103"/>
    </location>
</feature>
<evidence type="ECO:0000313" key="23">
    <source>
        <dbReference type="EnsemblMetazoa" id="CPIJ019878-PA"/>
    </source>
</evidence>
<evidence type="ECO:0000256" key="14">
    <source>
        <dbReference type="ARBA" id="ARBA00023180"/>
    </source>
</evidence>
<keyword evidence="9" id="KW-0479">Metal-binding</keyword>
<comment type="similarity">
    <text evidence="4">Belongs to the glycosyltransferase 49 family.</text>
</comment>
<feature type="compositionally biased region" description="Gly residues" evidence="21">
    <location>
        <begin position="272"/>
        <end position="302"/>
    </location>
</feature>
<comment type="cofactor">
    <cofactor evidence="1">
        <name>Mn(2+)</name>
        <dbReference type="ChEBI" id="CHEBI:29035"/>
    </cofactor>
</comment>
<evidence type="ECO:0000256" key="2">
    <source>
        <dbReference type="ARBA" id="ARBA00004323"/>
    </source>
</evidence>
<evidence type="ECO:0000256" key="10">
    <source>
        <dbReference type="ARBA" id="ARBA00022968"/>
    </source>
</evidence>
<feature type="region of interest" description="Disordered" evidence="21">
    <location>
        <begin position="271"/>
        <end position="302"/>
    </location>
</feature>
<evidence type="ECO:0000256" key="1">
    <source>
        <dbReference type="ARBA" id="ARBA00001936"/>
    </source>
</evidence>
<gene>
    <name evidence="23" type="primary">6054273</name>
    <name evidence="22" type="ORF">CpipJ_CPIJ019878</name>
</gene>
<comment type="pathway">
    <text evidence="3">Protein modification; protein glycosylation.</text>
</comment>
<dbReference type="EMBL" id="DS233944">
    <property type="protein sequence ID" value="EDS32395.1"/>
    <property type="molecule type" value="Genomic_DNA"/>
</dbReference>
<keyword evidence="24" id="KW-1185">Reference proteome</keyword>
<dbReference type="VEuPathDB" id="VectorBase:CQUJHB001961"/>
<sequence length="302" mass="33732">MTGKDKGQRTKDKGQRTKDKGQRTKDKGQRTKDKGQRTKDKGQRTKDKGQRTKDKGQRTKDKGQRTKDKGQRTKDKGQRTKDKGQRTKDKGQRTKDKGQLTCLTRSKLDSTSYNKTLQTRSQFTVIQTQTCPARRNKLPPALINRGPNRNQSGTKVIPGTRGSSTISNQTKSWTSQAIPVRDYPCSITLVFLYSAVSIVYEMFVAGYQFQVLTPLFTVHWGLQNKKSRPAWRERQNNVNRKYFEIFKREVFARYHKDPLRMLLPKKVQKQHGVGGGGGAGGGNVAAAGGDAGGGGGGEKTGR</sequence>
<evidence type="ECO:0000256" key="3">
    <source>
        <dbReference type="ARBA" id="ARBA00004922"/>
    </source>
</evidence>
<keyword evidence="14" id="KW-0325">Glycoprotein</keyword>
<keyword evidence="8" id="KW-0812">Transmembrane</keyword>
<feature type="compositionally biased region" description="Basic and acidic residues" evidence="21">
    <location>
        <begin position="1"/>
        <end position="98"/>
    </location>
</feature>
<dbReference type="PANTHER" id="PTHR46420:SF1">
    <property type="entry name" value="BETA-1,4-GLUCURONYLTRANSFERASE 1"/>
    <property type="match status" value="1"/>
</dbReference>
<keyword evidence="7 22" id="KW-0808">Transferase</keyword>
<dbReference type="AlphaFoldDB" id="B0XKP5"/>
<keyword evidence="11" id="KW-1133">Transmembrane helix</keyword>
<evidence type="ECO:0000256" key="20">
    <source>
        <dbReference type="ARBA" id="ARBA00047852"/>
    </source>
</evidence>
<evidence type="ECO:0000256" key="12">
    <source>
        <dbReference type="ARBA" id="ARBA00023034"/>
    </source>
</evidence>
<dbReference type="GO" id="GO:0000139">
    <property type="term" value="C:Golgi membrane"/>
    <property type="evidence" value="ECO:0007669"/>
    <property type="project" value="UniProtKB-SubCell"/>
</dbReference>
<reference evidence="22" key="1">
    <citation type="submission" date="2007-03" db="EMBL/GenBank/DDBJ databases">
        <title>Annotation of Culex pipiens quinquefasciatus.</title>
        <authorList>
            <consortium name="The Broad Institute Genome Sequencing Platform"/>
            <person name="Atkinson P.W."/>
            <person name="Hemingway J."/>
            <person name="Christensen B.M."/>
            <person name="Higgs S."/>
            <person name="Kodira C."/>
            <person name="Hannick L."/>
            <person name="Megy K."/>
            <person name="O'Leary S."/>
            <person name="Pearson M."/>
            <person name="Haas B.J."/>
            <person name="Mauceli E."/>
            <person name="Wortman J.R."/>
            <person name="Lee N.H."/>
            <person name="Guigo R."/>
            <person name="Stanke M."/>
            <person name="Alvarado L."/>
            <person name="Amedeo P."/>
            <person name="Antoine C.H."/>
            <person name="Arensburger P."/>
            <person name="Bidwell S.L."/>
            <person name="Crawford M."/>
            <person name="Camaro F."/>
            <person name="Devon K."/>
            <person name="Engels R."/>
            <person name="Hammond M."/>
            <person name="Howarth C."/>
            <person name="Koehrsen M."/>
            <person name="Lawson D."/>
            <person name="Montgomery P."/>
            <person name="Nene V."/>
            <person name="Nusbaum C."/>
            <person name="Puiu D."/>
            <person name="Romero-Severson J."/>
            <person name="Severson D.W."/>
            <person name="Shumway M."/>
            <person name="Sisk P."/>
            <person name="Stolte C."/>
            <person name="Zeng Q."/>
            <person name="Eisenstadt E."/>
            <person name="Fraser-Liggett C."/>
            <person name="Strausberg R."/>
            <person name="Galagan J."/>
            <person name="Birren B."/>
            <person name="Collins F.H."/>
        </authorList>
    </citation>
    <scope>NUCLEOTIDE SEQUENCE [LARGE SCALE GENOMIC DNA]</scope>
    <source>
        <strain evidence="22">JHB</strain>
    </source>
</reference>
<reference evidence="23" key="2">
    <citation type="submission" date="2020-05" db="UniProtKB">
        <authorList>
            <consortium name="EnsemblMetazoa"/>
        </authorList>
    </citation>
    <scope>IDENTIFICATION</scope>
    <source>
        <strain evidence="23">JHB</strain>
    </source>
</reference>
<evidence type="ECO:0000256" key="6">
    <source>
        <dbReference type="ARBA" id="ARBA00022676"/>
    </source>
</evidence>
<evidence type="ECO:0000256" key="4">
    <source>
        <dbReference type="ARBA" id="ARBA00008539"/>
    </source>
</evidence>
<evidence type="ECO:0000256" key="13">
    <source>
        <dbReference type="ARBA" id="ARBA00023136"/>
    </source>
</evidence>
<evidence type="ECO:0000313" key="22">
    <source>
        <dbReference type="EMBL" id="EDS32395.1"/>
    </source>
</evidence>
<comment type="subcellular location">
    <subcellularLocation>
        <location evidence="2">Golgi apparatus membrane</location>
        <topology evidence="2">Single-pass type II membrane protein</topology>
    </subcellularLocation>
</comment>
<dbReference type="GO" id="GO:0046872">
    <property type="term" value="F:metal ion binding"/>
    <property type="evidence" value="ECO:0007669"/>
    <property type="project" value="UniProtKB-KW"/>
</dbReference>
<name>B0XKP5_CULQU</name>
<evidence type="ECO:0000313" key="24">
    <source>
        <dbReference type="Proteomes" id="UP000002320"/>
    </source>
</evidence>
<dbReference type="Pfam" id="PF13896">
    <property type="entry name" value="Glyco_transf_49"/>
    <property type="match status" value="1"/>
</dbReference>
<dbReference type="UniPathway" id="UPA00378"/>
<keyword evidence="13" id="KW-0472">Membrane</keyword>
<keyword evidence="15" id="KW-0464">Manganese</keyword>
<dbReference type="VEuPathDB" id="VectorBase:CPIJ019878"/>